<comment type="subcellular location">
    <subcellularLocation>
        <location evidence="1">Mitochondrion matrix</location>
    </subcellularLocation>
</comment>
<dbReference type="GeneID" id="34619382"/>
<accession>A0A1D3CVC8</accession>
<dbReference type="Proteomes" id="UP000095192">
    <property type="component" value="Unassembled WGS sequence"/>
</dbReference>
<evidence type="ECO:0000256" key="2">
    <source>
        <dbReference type="ARBA" id="ARBA00023128"/>
    </source>
</evidence>
<dbReference type="VEuPathDB" id="ToxoDB:cyc_02542"/>
<keyword evidence="5" id="KW-1185">Reference proteome</keyword>
<proteinExistence type="predicted"/>
<evidence type="ECO:0000313" key="5">
    <source>
        <dbReference type="Proteomes" id="UP000095192"/>
    </source>
</evidence>
<dbReference type="InterPro" id="IPR050435">
    <property type="entry name" value="MZM1/LYRM7"/>
</dbReference>
<name>A0A1D3CVC8_9EIME</name>
<dbReference type="VEuPathDB" id="ToxoDB:LOC34619382"/>
<dbReference type="EMBL" id="JROU02001807">
    <property type="protein sequence ID" value="OEH75165.1"/>
    <property type="molecule type" value="Genomic_DNA"/>
</dbReference>
<evidence type="ECO:0000313" key="4">
    <source>
        <dbReference type="EMBL" id="OEH75165.1"/>
    </source>
</evidence>
<dbReference type="GO" id="GO:0005759">
    <property type="term" value="C:mitochondrial matrix"/>
    <property type="evidence" value="ECO:0007669"/>
    <property type="project" value="UniProtKB-SubCell"/>
</dbReference>
<dbReference type="GO" id="GO:0034551">
    <property type="term" value="P:mitochondrial respiratory chain complex III assembly"/>
    <property type="evidence" value="ECO:0007669"/>
    <property type="project" value="InterPro"/>
</dbReference>
<evidence type="ECO:0000256" key="1">
    <source>
        <dbReference type="ARBA" id="ARBA00004305"/>
    </source>
</evidence>
<dbReference type="PANTHER" id="PTHR46749:SF1">
    <property type="entry name" value="COMPLEX III ASSEMBLY FACTOR LYRM7"/>
    <property type="match status" value="1"/>
</dbReference>
<dbReference type="CDD" id="cd20267">
    <property type="entry name" value="Complex1_LYR_LYRM7"/>
    <property type="match status" value="1"/>
</dbReference>
<dbReference type="AlphaFoldDB" id="A0A1D3CVC8"/>
<sequence length="121" mass="14321">MAPPLPYRSLAPLYRQFLRACEKTFRGDYEAQSTIYRQMRDVIRYNTLKLSEEDLNKELKMAIDFVRYHIVQAELNEKTGAYKAVVTDDHIQKGDVINLNEIDPMKLERLPWLKEPEEAKF</sequence>
<dbReference type="PANTHER" id="PTHR46749">
    <property type="entry name" value="COMPLEX III ASSEMBLY FACTOR LYRM7"/>
    <property type="match status" value="1"/>
</dbReference>
<dbReference type="InterPro" id="IPR045298">
    <property type="entry name" value="Complex1_LYR_LYRM7"/>
</dbReference>
<keyword evidence="2" id="KW-0496">Mitochondrion</keyword>
<dbReference type="GO" id="GO:0044183">
    <property type="term" value="F:protein folding chaperone"/>
    <property type="evidence" value="ECO:0007669"/>
    <property type="project" value="TreeGrafter"/>
</dbReference>
<evidence type="ECO:0000256" key="3">
    <source>
        <dbReference type="ARBA" id="ARBA00023186"/>
    </source>
</evidence>
<gene>
    <name evidence="4" type="ORF">cyc_02542</name>
</gene>
<reference evidence="4 5" key="1">
    <citation type="journal article" date="2016" name="BMC Genomics">
        <title>Comparative genomics reveals Cyclospora cayetanensis possesses coccidia-like metabolism and invasion components but unique surface antigens.</title>
        <authorList>
            <person name="Liu S."/>
            <person name="Wang L."/>
            <person name="Zheng H."/>
            <person name="Xu Z."/>
            <person name="Roellig D.M."/>
            <person name="Li N."/>
            <person name="Frace M.A."/>
            <person name="Tang K."/>
            <person name="Arrowood M.J."/>
            <person name="Moss D.M."/>
            <person name="Zhang L."/>
            <person name="Feng Y."/>
            <person name="Xiao L."/>
        </authorList>
    </citation>
    <scope>NUCLEOTIDE SEQUENCE [LARGE SCALE GENOMIC DNA]</scope>
    <source>
        <strain evidence="4 5">CHN_HEN01</strain>
    </source>
</reference>
<protein>
    <submittedName>
        <fullName evidence="4">Uncharacterized protein</fullName>
    </submittedName>
</protein>
<organism evidence="4 5">
    <name type="scientific">Cyclospora cayetanensis</name>
    <dbReference type="NCBI Taxonomy" id="88456"/>
    <lineage>
        <taxon>Eukaryota</taxon>
        <taxon>Sar</taxon>
        <taxon>Alveolata</taxon>
        <taxon>Apicomplexa</taxon>
        <taxon>Conoidasida</taxon>
        <taxon>Coccidia</taxon>
        <taxon>Eucoccidiorida</taxon>
        <taxon>Eimeriorina</taxon>
        <taxon>Eimeriidae</taxon>
        <taxon>Cyclospora</taxon>
    </lineage>
</organism>
<keyword evidence="3" id="KW-0143">Chaperone</keyword>
<comment type="caution">
    <text evidence="4">The sequence shown here is derived from an EMBL/GenBank/DDBJ whole genome shotgun (WGS) entry which is preliminary data.</text>
</comment>
<dbReference type="OrthoDB" id="428643at2759"/>